<dbReference type="AlphaFoldDB" id="A0A1H3GVE9"/>
<feature type="chain" id="PRO_5011507542" description="Aminotransferase" evidence="1">
    <location>
        <begin position="21"/>
        <end position="207"/>
    </location>
</feature>
<evidence type="ECO:0000256" key="1">
    <source>
        <dbReference type="SAM" id="SignalP"/>
    </source>
</evidence>
<accession>A0A1H3GVE9</accession>
<keyword evidence="3" id="KW-1185">Reference proteome</keyword>
<dbReference type="Proteomes" id="UP000199035">
    <property type="component" value="Unassembled WGS sequence"/>
</dbReference>
<proteinExistence type="predicted"/>
<gene>
    <name evidence="2" type="ORF">SAMN05421643_10354</name>
</gene>
<organism evidence="2 3">
    <name type="scientific">Acinetobacter kyonggiensis</name>
    <dbReference type="NCBI Taxonomy" id="595670"/>
    <lineage>
        <taxon>Bacteria</taxon>
        <taxon>Pseudomonadati</taxon>
        <taxon>Pseudomonadota</taxon>
        <taxon>Gammaproteobacteria</taxon>
        <taxon>Moraxellales</taxon>
        <taxon>Moraxellaceae</taxon>
        <taxon>Acinetobacter</taxon>
    </lineage>
</organism>
<reference evidence="3" key="1">
    <citation type="submission" date="2016-10" db="EMBL/GenBank/DDBJ databases">
        <authorList>
            <person name="Varghese N."/>
            <person name="Submissions S."/>
        </authorList>
    </citation>
    <scope>NUCLEOTIDE SEQUENCE [LARGE SCALE GENOMIC DNA]</scope>
    <source>
        <strain evidence="3">ANC 5109</strain>
    </source>
</reference>
<evidence type="ECO:0008006" key="4">
    <source>
        <dbReference type="Google" id="ProtNLM"/>
    </source>
</evidence>
<dbReference type="RefSeq" id="WP_086183297.1">
    <property type="nucleotide sequence ID" value="NZ_FNPK01000003.1"/>
</dbReference>
<evidence type="ECO:0000313" key="3">
    <source>
        <dbReference type="Proteomes" id="UP000199035"/>
    </source>
</evidence>
<name>A0A1H3GVE9_9GAMM</name>
<sequence length="207" mass="24321">MLKLKTSLLSLIFLPCTSFATVSGPQNIEILGYDHQDQKVYLLKHYEDGRGRLPQLYYYQFKNNQHPEKLIQVNSLYINPKTQKIDYDQDNHLFNQKINKIKNRLQPLTTLSKNTIKIQVLNKTTSKEKSWYDPNKYIPKYTYTYQLTNKNLKSQIHQAIDYRQGLSISQAYKIPNQQKVIATVKYLGLPFETGYTIEDPVLLMPKK</sequence>
<keyword evidence="1" id="KW-0732">Signal</keyword>
<evidence type="ECO:0000313" key="2">
    <source>
        <dbReference type="EMBL" id="SDY06618.1"/>
    </source>
</evidence>
<dbReference type="EMBL" id="FNPK01000003">
    <property type="protein sequence ID" value="SDY06618.1"/>
    <property type="molecule type" value="Genomic_DNA"/>
</dbReference>
<feature type="signal peptide" evidence="1">
    <location>
        <begin position="1"/>
        <end position="20"/>
    </location>
</feature>
<protein>
    <recommendedName>
        <fullName evidence="4">Aminotransferase</fullName>
    </recommendedName>
</protein>